<dbReference type="SUPFAM" id="SSF56672">
    <property type="entry name" value="DNA/RNA polymerases"/>
    <property type="match status" value="1"/>
</dbReference>
<dbReference type="PANTHER" id="PTHR33064">
    <property type="entry name" value="POL PROTEIN"/>
    <property type="match status" value="1"/>
</dbReference>
<dbReference type="EMBL" id="KI913118">
    <property type="protein sequence ID" value="ETV85598.1"/>
    <property type="molecule type" value="Genomic_DNA"/>
</dbReference>
<accession>W4H382</accession>
<evidence type="ECO:0000256" key="1">
    <source>
        <dbReference type="SAM" id="MobiDB-lite"/>
    </source>
</evidence>
<reference evidence="2" key="1">
    <citation type="submission" date="2013-12" db="EMBL/GenBank/DDBJ databases">
        <title>The Genome Sequence of Aphanomyces astaci APO3.</title>
        <authorList>
            <consortium name="The Broad Institute Genomics Platform"/>
            <person name="Russ C."/>
            <person name="Tyler B."/>
            <person name="van West P."/>
            <person name="Dieguez-Uribeondo J."/>
            <person name="Young S.K."/>
            <person name="Zeng Q."/>
            <person name="Gargeya S."/>
            <person name="Fitzgerald M."/>
            <person name="Abouelleil A."/>
            <person name="Alvarado L."/>
            <person name="Chapman S.B."/>
            <person name="Gainer-Dewar J."/>
            <person name="Goldberg J."/>
            <person name="Griggs A."/>
            <person name="Gujja S."/>
            <person name="Hansen M."/>
            <person name="Howarth C."/>
            <person name="Imamovic A."/>
            <person name="Ireland A."/>
            <person name="Larimer J."/>
            <person name="McCowan C."/>
            <person name="Murphy C."/>
            <person name="Pearson M."/>
            <person name="Poon T.W."/>
            <person name="Priest M."/>
            <person name="Roberts A."/>
            <person name="Saif S."/>
            <person name="Shea T."/>
            <person name="Sykes S."/>
            <person name="Wortman J."/>
            <person name="Nusbaum C."/>
            <person name="Birren B."/>
        </authorList>
    </citation>
    <scope>NUCLEOTIDE SEQUENCE [LARGE SCALE GENOMIC DNA]</scope>
    <source>
        <strain evidence="2">APO3</strain>
    </source>
</reference>
<organism evidence="2">
    <name type="scientific">Aphanomyces astaci</name>
    <name type="common">Crayfish plague agent</name>
    <dbReference type="NCBI Taxonomy" id="112090"/>
    <lineage>
        <taxon>Eukaryota</taxon>
        <taxon>Sar</taxon>
        <taxon>Stramenopiles</taxon>
        <taxon>Oomycota</taxon>
        <taxon>Saprolegniomycetes</taxon>
        <taxon>Saprolegniales</taxon>
        <taxon>Verrucalvaceae</taxon>
        <taxon>Aphanomyces</taxon>
    </lineage>
</organism>
<name>W4H382_APHAT</name>
<dbReference type="RefSeq" id="XP_009825616.1">
    <property type="nucleotide sequence ID" value="XM_009827314.1"/>
</dbReference>
<feature type="region of interest" description="Disordered" evidence="1">
    <location>
        <begin position="222"/>
        <end position="243"/>
    </location>
</feature>
<dbReference type="PANTHER" id="PTHR33064:SF37">
    <property type="entry name" value="RIBONUCLEASE H"/>
    <property type="match status" value="1"/>
</dbReference>
<dbReference type="InterPro" id="IPR043128">
    <property type="entry name" value="Rev_trsase/Diguanyl_cyclase"/>
</dbReference>
<protein>
    <recommendedName>
        <fullName evidence="3">Reverse transcriptase/retrotransposon-derived protein RNase H-like domain-containing protein</fullName>
    </recommendedName>
</protein>
<feature type="region of interest" description="Disordered" evidence="1">
    <location>
        <begin position="110"/>
        <end position="146"/>
    </location>
</feature>
<evidence type="ECO:0000313" key="2">
    <source>
        <dbReference type="EMBL" id="ETV85598.1"/>
    </source>
</evidence>
<dbReference type="InterPro" id="IPR051320">
    <property type="entry name" value="Viral_Replic_Matur_Polypro"/>
</dbReference>
<sequence>MASPECGSDNEVQEMRFGARELEYLGHLLTADGVKPISRLLDSVRSFPPPQDERQVQSFVHLAGYYRRFIADFASKAAPLTVLTRKTEYQICLVPHKWFAAHRAETVGNPPCATAGTNQAGLPQGDTPPPRKSPAPRAATTAHPIPSEPVRPVFTTVLSSAATTWFPIQHWANKPAVPYTSHAVATSVPPQQAFTRTKGKSIRFTIRHWVPPREYTTAPCAPEPSSLQARHSHRRYTAHTQLP</sequence>
<dbReference type="Gene3D" id="3.30.70.270">
    <property type="match status" value="1"/>
</dbReference>
<dbReference type="STRING" id="112090.W4H382"/>
<gene>
    <name evidence="2" type="ORF">H257_03304</name>
</gene>
<dbReference type="InterPro" id="IPR043502">
    <property type="entry name" value="DNA/RNA_pol_sf"/>
</dbReference>
<dbReference type="AlphaFoldDB" id="W4H382"/>
<dbReference type="OrthoDB" id="124617at2759"/>
<dbReference type="VEuPathDB" id="FungiDB:H257_03304"/>
<proteinExistence type="predicted"/>
<dbReference type="GeneID" id="20805300"/>
<evidence type="ECO:0008006" key="3">
    <source>
        <dbReference type="Google" id="ProtNLM"/>
    </source>
</evidence>